<name>A0A514D2N4_9VIRU</name>
<reference evidence="1" key="1">
    <citation type="submission" date="2019-05" db="EMBL/GenBank/DDBJ databases">
        <title>Metatranscriptomic reconstruction reveals RNA viruses with the potential to shape carbon cycling in soil.</title>
        <authorList>
            <person name="Starr E.P."/>
            <person name="Nuccio E."/>
            <person name="Pett-Ridge J."/>
            <person name="Banfield J.F."/>
            <person name="Firestone M.K."/>
        </authorList>
    </citation>
    <scope>NUCLEOTIDE SEQUENCE</scope>
    <source>
        <strain evidence="1">H2_Rhizo_Litter_49_scaffold_1322</strain>
    </source>
</reference>
<sequence>MFDRVEICPQCGETGEDQIVPCFSPLDGHGSVCGILCHSCGLFRLAVFSWELSHRFLRRNLRFIRSRHTVPDSRLWKPVEDYFTLGSNQQWAVRMQVTDSWPRIFPSLSRWWSSDEFAEPSDFQVFRHMMRKTSGNLMSPAYTVRDFLSLANELEYDDCFGQPLAR</sequence>
<organism evidence="1">
    <name type="scientific">Leviviridae sp</name>
    <dbReference type="NCBI Taxonomy" id="2027243"/>
    <lineage>
        <taxon>Viruses</taxon>
        <taxon>Riboviria</taxon>
        <taxon>Orthornavirae</taxon>
        <taxon>Lenarviricota</taxon>
        <taxon>Leviviricetes</taxon>
        <taxon>Norzivirales</taxon>
        <taxon>Fiersviridae</taxon>
    </lineage>
</organism>
<gene>
    <name evidence="1" type="ORF">H2RhizoLitter491322_000004</name>
</gene>
<proteinExistence type="predicted"/>
<dbReference type="EMBL" id="MN033694">
    <property type="protein sequence ID" value="QDH87875.1"/>
    <property type="molecule type" value="Genomic_RNA"/>
</dbReference>
<evidence type="ECO:0000313" key="1">
    <source>
        <dbReference type="EMBL" id="QDH87875.1"/>
    </source>
</evidence>
<protein>
    <submittedName>
        <fullName evidence="1">Uncharacterized protein</fullName>
    </submittedName>
</protein>
<accession>A0A514D2N4</accession>